<feature type="transmembrane region" description="Helical" evidence="7">
    <location>
        <begin position="73"/>
        <end position="95"/>
    </location>
</feature>
<dbReference type="PANTHER" id="PTHR10165:SF154">
    <property type="entry name" value="PAP2 DOMAIN PROTEIN (AFU_ORTHOLOGUE AFUA_1G09730)"/>
    <property type="match status" value="1"/>
</dbReference>
<dbReference type="Gene3D" id="1.20.144.10">
    <property type="entry name" value="Phosphatidic acid phosphatase type 2/haloperoxidase"/>
    <property type="match status" value="2"/>
</dbReference>
<reference evidence="9" key="2">
    <citation type="submission" date="2020-05" db="EMBL/GenBank/DDBJ databases">
        <authorList>
            <person name="Kim H.-S."/>
            <person name="Proctor R.H."/>
            <person name="Brown D.W."/>
        </authorList>
    </citation>
    <scope>NUCLEOTIDE SEQUENCE</scope>
    <source>
        <strain evidence="9">NRRL 22465</strain>
    </source>
</reference>
<evidence type="ECO:0000256" key="6">
    <source>
        <dbReference type="SAM" id="MobiDB-lite"/>
    </source>
</evidence>
<evidence type="ECO:0000259" key="8">
    <source>
        <dbReference type="SMART" id="SM00014"/>
    </source>
</evidence>
<evidence type="ECO:0000313" key="10">
    <source>
        <dbReference type="Proteomes" id="UP000635477"/>
    </source>
</evidence>
<protein>
    <recommendedName>
        <fullName evidence="8">Phosphatidic acid phosphatase type 2/haloperoxidase domain-containing protein</fullName>
    </recommendedName>
</protein>
<organism evidence="9 10">
    <name type="scientific">Fusarium zealandicum</name>
    <dbReference type="NCBI Taxonomy" id="1053134"/>
    <lineage>
        <taxon>Eukaryota</taxon>
        <taxon>Fungi</taxon>
        <taxon>Dikarya</taxon>
        <taxon>Ascomycota</taxon>
        <taxon>Pezizomycotina</taxon>
        <taxon>Sordariomycetes</taxon>
        <taxon>Hypocreomycetidae</taxon>
        <taxon>Hypocreales</taxon>
        <taxon>Nectriaceae</taxon>
        <taxon>Fusarium</taxon>
        <taxon>Fusarium staphyleae species complex</taxon>
    </lineage>
</organism>
<dbReference type="Pfam" id="PF01569">
    <property type="entry name" value="PAP2"/>
    <property type="match status" value="1"/>
</dbReference>
<evidence type="ECO:0000256" key="4">
    <source>
        <dbReference type="ARBA" id="ARBA00022989"/>
    </source>
</evidence>
<dbReference type="GO" id="GO:0016020">
    <property type="term" value="C:membrane"/>
    <property type="evidence" value="ECO:0007669"/>
    <property type="project" value="UniProtKB-SubCell"/>
</dbReference>
<dbReference type="InterPro" id="IPR000326">
    <property type="entry name" value="PAP2/HPO"/>
</dbReference>
<dbReference type="SUPFAM" id="SSF48317">
    <property type="entry name" value="Acid phosphatase/Vanadium-dependent haloperoxidase"/>
    <property type="match status" value="1"/>
</dbReference>
<feature type="transmembrane region" description="Helical" evidence="7">
    <location>
        <begin position="115"/>
        <end position="134"/>
    </location>
</feature>
<dbReference type="InterPro" id="IPR036938">
    <property type="entry name" value="PAP2/HPO_sf"/>
</dbReference>
<comment type="caution">
    <text evidence="9">The sequence shown here is derived from an EMBL/GenBank/DDBJ whole genome shotgun (WGS) entry which is preliminary data.</text>
</comment>
<dbReference type="OrthoDB" id="8907274at2759"/>
<evidence type="ECO:0000256" key="3">
    <source>
        <dbReference type="ARBA" id="ARBA00022692"/>
    </source>
</evidence>
<feature type="domain" description="Phosphatidic acid phosphatase type 2/haloperoxidase" evidence="8">
    <location>
        <begin position="122"/>
        <end position="243"/>
    </location>
</feature>
<proteinExistence type="inferred from homology"/>
<comment type="similarity">
    <text evidence="2">Belongs to the PA-phosphatase related phosphoesterase family.</text>
</comment>
<dbReference type="GO" id="GO:0008195">
    <property type="term" value="F:phosphatidate phosphatase activity"/>
    <property type="evidence" value="ECO:0007669"/>
    <property type="project" value="TreeGrafter"/>
</dbReference>
<keyword evidence="10" id="KW-1185">Reference proteome</keyword>
<dbReference type="CDD" id="cd03390">
    <property type="entry name" value="PAP2_containing_1_like"/>
    <property type="match status" value="1"/>
</dbReference>
<name>A0A8H4ULS5_9HYPO</name>
<dbReference type="AlphaFoldDB" id="A0A8H4ULS5"/>
<keyword evidence="4 7" id="KW-1133">Transmembrane helix</keyword>
<dbReference type="SMART" id="SM00014">
    <property type="entry name" value="acidPPc"/>
    <property type="match status" value="1"/>
</dbReference>
<evidence type="ECO:0000313" key="9">
    <source>
        <dbReference type="EMBL" id="KAF4979287.1"/>
    </source>
</evidence>
<evidence type="ECO:0000256" key="5">
    <source>
        <dbReference type="ARBA" id="ARBA00023136"/>
    </source>
</evidence>
<accession>A0A8H4ULS5</accession>
<feature type="transmembrane region" description="Helical" evidence="7">
    <location>
        <begin position="331"/>
        <end position="349"/>
    </location>
</feature>
<comment type="subcellular location">
    <subcellularLocation>
        <location evidence="1">Membrane</location>
        <topology evidence="1">Multi-pass membrane protein</topology>
    </subcellularLocation>
</comment>
<feature type="transmembrane region" description="Helical" evidence="7">
    <location>
        <begin position="300"/>
        <end position="319"/>
    </location>
</feature>
<evidence type="ECO:0000256" key="2">
    <source>
        <dbReference type="ARBA" id="ARBA00008816"/>
    </source>
</evidence>
<feature type="compositionally biased region" description="Basic and acidic residues" evidence="6">
    <location>
        <begin position="257"/>
        <end position="269"/>
    </location>
</feature>
<evidence type="ECO:0000256" key="1">
    <source>
        <dbReference type="ARBA" id="ARBA00004141"/>
    </source>
</evidence>
<dbReference type="PANTHER" id="PTHR10165">
    <property type="entry name" value="LIPID PHOSPHATE PHOSPHATASE"/>
    <property type="match status" value="1"/>
</dbReference>
<dbReference type="EMBL" id="JABEYC010000310">
    <property type="protein sequence ID" value="KAF4979287.1"/>
    <property type="molecule type" value="Genomic_DNA"/>
</dbReference>
<feature type="region of interest" description="Disordered" evidence="6">
    <location>
        <begin position="257"/>
        <end position="284"/>
    </location>
</feature>
<feature type="transmembrane region" description="Helical" evidence="7">
    <location>
        <begin position="20"/>
        <end position="43"/>
    </location>
</feature>
<gene>
    <name evidence="9" type="ORF">FZEAL_4486</name>
</gene>
<keyword evidence="5 7" id="KW-0472">Membrane</keyword>
<reference evidence="9" key="1">
    <citation type="journal article" date="2020" name="BMC Genomics">
        <title>Correction to: Identification and distribution of gene clusters required for synthesis of sphingolipid metabolism inhibitors in diverse species of the filamentous fungus Fusarium.</title>
        <authorList>
            <person name="Kim H.S."/>
            <person name="Lohmar J.M."/>
            <person name="Busman M."/>
            <person name="Brown D.W."/>
            <person name="Naumann T.A."/>
            <person name="Divon H.H."/>
            <person name="Lysoe E."/>
            <person name="Uhlig S."/>
            <person name="Proctor R.H."/>
        </authorList>
    </citation>
    <scope>NUCLEOTIDE SEQUENCE</scope>
    <source>
        <strain evidence="9">NRRL 22465</strain>
    </source>
</reference>
<keyword evidence="3 7" id="KW-0812">Transmembrane</keyword>
<dbReference type="Proteomes" id="UP000635477">
    <property type="component" value="Unassembled WGS sequence"/>
</dbReference>
<evidence type="ECO:0000256" key="7">
    <source>
        <dbReference type="SAM" id="Phobius"/>
    </source>
</evidence>
<sequence length="454" mass="49976">MGDSGLGTISSGLRSQRLPFRLLFSYLFDWIVCLVFAGIGVLFDRIAPYKRPFSLVDPNIAYPFEHHELVPTYLLFTLAIGLPILIVAVVSLIFVPGPTVPKGTPKRLIWQRKLWELHVGWLGLVLALSLAWFFTSAMKNLFGKPRPDLLARCDPDWDDIANHIAGGNKFGAMDGRLVYATICRATGYEFEDGFRSYPSGHSSCAAAGLIYASLFLASKFSITVPFAMPTGAAAGGSSGAATHAAFPSRLRPEVDPYEPTRARGLDDRSATSSPTKVAENAGQHNAKVQSLRRQAAAPPVYLLILGLLPFGVSIFIAGSRWHDRRHHGFDILFGYLIGIIASFFAFRYYHLPIRAGAGWAWGPRSDERAFWAGVGRLGYAGTDEELATRSRRPDVGVSADTSYPPITSTLAQRNVRHHDDQNVHGPPNPAFGDVEMQRMDDSDRLENRFADNRV</sequence>
<dbReference type="InterPro" id="IPR043216">
    <property type="entry name" value="PAP-like"/>
</dbReference>
<dbReference type="GO" id="GO:0046839">
    <property type="term" value="P:phospholipid dephosphorylation"/>
    <property type="evidence" value="ECO:0007669"/>
    <property type="project" value="TreeGrafter"/>
</dbReference>
<dbReference type="GO" id="GO:0006644">
    <property type="term" value="P:phospholipid metabolic process"/>
    <property type="evidence" value="ECO:0007669"/>
    <property type="project" value="InterPro"/>
</dbReference>